<dbReference type="AlphaFoldDB" id="A0A1D6FR06"/>
<organism evidence="1">
    <name type="scientific">Zea mays</name>
    <name type="common">Maize</name>
    <dbReference type="NCBI Taxonomy" id="4577"/>
    <lineage>
        <taxon>Eukaryota</taxon>
        <taxon>Viridiplantae</taxon>
        <taxon>Streptophyta</taxon>
        <taxon>Embryophyta</taxon>
        <taxon>Tracheophyta</taxon>
        <taxon>Spermatophyta</taxon>
        <taxon>Magnoliopsida</taxon>
        <taxon>Liliopsida</taxon>
        <taxon>Poales</taxon>
        <taxon>Poaceae</taxon>
        <taxon>PACMAD clade</taxon>
        <taxon>Panicoideae</taxon>
        <taxon>Andropogonodae</taxon>
        <taxon>Andropogoneae</taxon>
        <taxon>Tripsacinae</taxon>
        <taxon>Zea</taxon>
    </lineage>
</organism>
<reference evidence="1" key="1">
    <citation type="submission" date="2015-12" db="EMBL/GenBank/DDBJ databases">
        <title>Update maize B73 reference genome by single molecule sequencing technologies.</title>
        <authorList>
            <consortium name="Maize Genome Sequencing Project"/>
            <person name="Ware D."/>
        </authorList>
    </citation>
    <scope>NUCLEOTIDE SEQUENCE</scope>
    <source>
        <tissue evidence="1">Seedling</tissue>
    </source>
</reference>
<evidence type="ECO:0000313" key="1">
    <source>
        <dbReference type="EMBL" id="AQK94047.1"/>
    </source>
</evidence>
<gene>
    <name evidence="1" type="ORF">ZEAMMB73_Zm00001d010439</name>
</gene>
<proteinExistence type="predicted"/>
<accession>A0A1D6FR06</accession>
<sequence>MKSFVLYPSLYCFFCSATNMINMAGRGLEVKPGPTVKCVLGHDFILHFPVLHLGNQRKVKVPCQS</sequence>
<dbReference type="EMBL" id="CM000784">
    <property type="protein sequence ID" value="AQK94047.1"/>
    <property type="molecule type" value="Genomic_DNA"/>
</dbReference>
<dbReference type="ExpressionAtlas" id="A0A1D6FR06">
    <property type="expression patterns" value="baseline and differential"/>
</dbReference>
<protein>
    <submittedName>
        <fullName evidence="1">Uncharacterized protein</fullName>
    </submittedName>
</protein>
<name>A0A1D6FR06_MAIZE</name>